<keyword evidence="1" id="KW-0175">Coiled coil</keyword>
<protein>
    <submittedName>
        <fullName evidence="2">Uncharacterized protein</fullName>
    </submittedName>
</protein>
<dbReference type="Proteomes" id="UP001458946">
    <property type="component" value="Unassembled WGS sequence"/>
</dbReference>
<sequence>MTATLDPRVKAANIKAAARNLAEAAARLECIESQINDLAHVERPSAARFARLCTLRFKRSAAERTERSALHAAHRAGLEDLQEYLTELDGQPVYVFLDGPCVSLFSD</sequence>
<feature type="coiled-coil region" evidence="1">
    <location>
        <begin position="14"/>
        <end position="41"/>
    </location>
</feature>
<accession>A0ABP9VIM5</accession>
<name>A0ABP9VIM5_9DEIO</name>
<dbReference type="RefSeq" id="WP_353544090.1">
    <property type="nucleotide sequence ID" value="NZ_BAABRN010000089.1"/>
</dbReference>
<keyword evidence="3" id="KW-1185">Reference proteome</keyword>
<evidence type="ECO:0000313" key="3">
    <source>
        <dbReference type="Proteomes" id="UP001458946"/>
    </source>
</evidence>
<comment type="caution">
    <text evidence="2">The sequence shown here is derived from an EMBL/GenBank/DDBJ whole genome shotgun (WGS) entry which is preliminary data.</text>
</comment>
<evidence type="ECO:0000313" key="2">
    <source>
        <dbReference type="EMBL" id="GAA5504125.1"/>
    </source>
</evidence>
<organism evidence="2 3">
    <name type="scientific">Deinococcus xinjiangensis</name>
    <dbReference type="NCBI Taxonomy" id="457454"/>
    <lineage>
        <taxon>Bacteria</taxon>
        <taxon>Thermotogati</taxon>
        <taxon>Deinococcota</taxon>
        <taxon>Deinococci</taxon>
        <taxon>Deinococcales</taxon>
        <taxon>Deinococcaceae</taxon>
        <taxon>Deinococcus</taxon>
    </lineage>
</organism>
<reference evidence="2 3" key="1">
    <citation type="submission" date="2024-02" db="EMBL/GenBank/DDBJ databases">
        <title>Deinococcus xinjiangensis NBRC 107630.</title>
        <authorList>
            <person name="Ichikawa N."/>
            <person name="Katano-Makiyama Y."/>
            <person name="Hidaka K."/>
        </authorList>
    </citation>
    <scope>NUCLEOTIDE SEQUENCE [LARGE SCALE GENOMIC DNA]</scope>
    <source>
        <strain evidence="2 3">NBRC 107630</strain>
    </source>
</reference>
<proteinExistence type="predicted"/>
<gene>
    <name evidence="2" type="ORF">Dxin01_03894</name>
</gene>
<dbReference type="EMBL" id="BAABRN010000089">
    <property type="protein sequence ID" value="GAA5504125.1"/>
    <property type="molecule type" value="Genomic_DNA"/>
</dbReference>
<evidence type="ECO:0000256" key="1">
    <source>
        <dbReference type="SAM" id="Coils"/>
    </source>
</evidence>